<name>A0ABP9ZX57_9GAMM</name>
<keyword evidence="2" id="KW-0732">Signal</keyword>
<comment type="caution">
    <text evidence="3">The sequence shown here is derived from an EMBL/GenBank/DDBJ whole genome shotgun (WGS) entry which is preliminary data.</text>
</comment>
<feature type="compositionally biased region" description="Basic and acidic residues" evidence="1">
    <location>
        <begin position="155"/>
        <end position="213"/>
    </location>
</feature>
<evidence type="ECO:0000256" key="2">
    <source>
        <dbReference type="SAM" id="SignalP"/>
    </source>
</evidence>
<keyword evidence="4" id="KW-1185">Reference proteome</keyword>
<proteinExistence type="predicted"/>
<evidence type="ECO:0008006" key="5">
    <source>
        <dbReference type="Google" id="ProtNLM"/>
    </source>
</evidence>
<feature type="chain" id="PRO_5045589973" description="LTXXQ motif family protein" evidence="2">
    <location>
        <begin position="29"/>
        <end position="219"/>
    </location>
</feature>
<dbReference type="Proteomes" id="UP001481413">
    <property type="component" value="Unassembled WGS sequence"/>
</dbReference>
<evidence type="ECO:0000313" key="4">
    <source>
        <dbReference type="Proteomes" id="UP001481413"/>
    </source>
</evidence>
<gene>
    <name evidence="3" type="ORF">NBRC116585_08420</name>
</gene>
<feature type="compositionally biased region" description="Basic and acidic residues" evidence="1">
    <location>
        <begin position="110"/>
        <end position="144"/>
    </location>
</feature>
<accession>A0ABP9ZX57</accession>
<feature type="region of interest" description="Disordered" evidence="1">
    <location>
        <begin position="110"/>
        <end position="219"/>
    </location>
</feature>
<reference evidence="3 4" key="1">
    <citation type="submission" date="2024-04" db="EMBL/GenBank/DDBJ databases">
        <title>Draft genome sequence of Thalassolituus maritimus NBRC 116585.</title>
        <authorList>
            <person name="Miyakawa T."/>
            <person name="Kusuya Y."/>
            <person name="Miura T."/>
        </authorList>
    </citation>
    <scope>NUCLEOTIDE SEQUENCE [LARGE SCALE GENOMIC DNA]</scope>
    <source>
        <strain evidence="3 4">5NW40-0001</strain>
    </source>
</reference>
<evidence type="ECO:0000313" key="3">
    <source>
        <dbReference type="EMBL" id="GAA6144725.1"/>
    </source>
</evidence>
<sequence>MKIPTTLARFQRSLSLVACGVLVTTAQAWGFDDRQKKVDWESSLNLSDEQQEQIDAIEDKYKDKFREVKPSEAAGKDRRETRQELYVQMREEIRAVLTVDQQALAEEQVRQREKEGRQERLDRLSRKLDLSDEQRTTLEEKLASCEEEEWPVSMKKRDEDRQHFEKAVKSVLTDDQKKEWRKLQRKERDRWRHHDMDKYDEKGRKGEKRGGRGDDDEEE</sequence>
<protein>
    <recommendedName>
        <fullName evidence="5">LTXXQ motif family protein</fullName>
    </recommendedName>
</protein>
<dbReference type="RefSeq" id="WP_353293667.1">
    <property type="nucleotide sequence ID" value="NZ_BAABWH010000002.1"/>
</dbReference>
<dbReference type="EMBL" id="BAABWH010000002">
    <property type="protein sequence ID" value="GAA6144725.1"/>
    <property type="molecule type" value="Genomic_DNA"/>
</dbReference>
<evidence type="ECO:0000256" key="1">
    <source>
        <dbReference type="SAM" id="MobiDB-lite"/>
    </source>
</evidence>
<organism evidence="3 4">
    <name type="scientific">Thalassolituus maritimus</name>
    <dbReference type="NCBI Taxonomy" id="484498"/>
    <lineage>
        <taxon>Bacteria</taxon>
        <taxon>Pseudomonadati</taxon>
        <taxon>Pseudomonadota</taxon>
        <taxon>Gammaproteobacteria</taxon>
        <taxon>Oceanospirillales</taxon>
        <taxon>Oceanospirillaceae</taxon>
        <taxon>Thalassolituus</taxon>
    </lineage>
</organism>
<feature type="signal peptide" evidence="2">
    <location>
        <begin position="1"/>
        <end position="28"/>
    </location>
</feature>